<keyword evidence="3" id="KW-0597">Phosphoprotein</keyword>
<proteinExistence type="predicted"/>
<dbReference type="Pfam" id="PF01061">
    <property type="entry name" value="ABC2_membrane"/>
    <property type="match status" value="1"/>
</dbReference>
<sequence>MTRPAPPALTVRHDGSARTFAAGNDVVIGRDLRADIRIAHPLTSRAHLLLRFDQGRWLAIDNGSLNGIYVNGQRVPVVDITDGLSLNIGNPDGPRLSFEVGRHQGAVGSPPPTAAVPVAGRPSASWPTQPPGTMPPGTMPPPRGGYPSGQQPRYPSGPSAAPPPSGGRAYPSGPQTGYPGAPQGYPSAQQQRYAPQPSQPISGPSAEPVTRLGPTAAPRQSEGNLATSMMKILRPGRAPDAPAGSVKIGRATDNDIVIPDVLAGRHHASLVLTPAGTEIVDNRSINGTFVNGTRVEAALLRDGDVVTIGNVDLVFSGGSLARRTQTEAAATKTGGLEVNGVTWTIEGNKTLLNNISLAARTGTLTAVIGPSGAGKSTFAKLVAGYTHPTSGTVTFEGHDIHSEYASLRSRIGMVPQDDVVHGQLTVKQALMYAAELRLPPDTTKEDREHVVMQVLEELEMTKHLETRVDKLSGGQRKRASVALELLTGPSLLILDEPTSGLDPALDRQVMTMLRQLADAGRVVLVVTHSLTYLDVCDQVLLLAPGGKTAFCGPPDQIGAQLGTTNWADIFSTVAGDPDAASRRYLEINGPPPPAPPAEQPADLGSPAATSVMRQFWTIARRQMRLIVSDRGYFIFLAVLPFIMGVLSLSVPGSTGFGQPSPVGDAPNQPGQVLVLLNVGAIFMGTALTVRDLIGERAIFLREQAVGLSTSAYLLAKVSIYSVFALVQSGIVTAITLIGVGLPKNGAVVLGSSETAAAFELYLGMAATTICAATVGLALSALARTSDQIMPLLVVAVMSQLVFSGGLIPVTGRAPLDQMSWVTPARWGFAATASTVGVTDMVKPPIMPDDSHWKHDSGAWILDMAMLGGLSIFYLCFVRFKIRLKSG</sequence>
<dbReference type="CDD" id="cd22694">
    <property type="entry name" value="FHA_Rv1747-like_rpt1"/>
    <property type="match status" value="1"/>
</dbReference>
<dbReference type="SUPFAM" id="SSF52540">
    <property type="entry name" value="P-loop containing nucleoside triphosphate hydrolases"/>
    <property type="match status" value="1"/>
</dbReference>
<dbReference type="PANTHER" id="PTHR48041:SF139">
    <property type="entry name" value="PROTEIN SCARLET"/>
    <property type="match status" value="1"/>
</dbReference>
<dbReference type="InterPro" id="IPR017871">
    <property type="entry name" value="ABC_transporter-like_CS"/>
</dbReference>
<dbReference type="InterPro" id="IPR003439">
    <property type="entry name" value="ABC_transporter-like_ATP-bd"/>
</dbReference>
<comment type="subcellular location">
    <subcellularLocation>
        <location evidence="1">Membrane</location>
        <topology evidence="1">Multi-pass membrane protein</topology>
    </subcellularLocation>
</comment>
<feature type="transmembrane region" description="Helical" evidence="10">
    <location>
        <begin position="713"/>
        <end position="740"/>
    </location>
</feature>
<evidence type="ECO:0000313" key="14">
    <source>
        <dbReference type="Proteomes" id="UP000467193"/>
    </source>
</evidence>
<evidence type="ECO:0000256" key="7">
    <source>
        <dbReference type="ARBA" id="ARBA00022989"/>
    </source>
</evidence>
<dbReference type="Pfam" id="PF00498">
    <property type="entry name" value="FHA"/>
    <property type="match status" value="2"/>
</dbReference>
<gene>
    <name evidence="13" type="ORF">MSEDJ_25460</name>
</gene>
<evidence type="ECO:0000256" key="1">
    <source>
        <dbReference type="ARBA" id="ARBA00004141"/>
    </source>
</evidence>
<dbReference type="InterPro" id="IPR050352">
    <property type="entry name" value="ABCG_transporters"/>
</dbReference>
<feature type="transmembrane region" description="Helical" evidence="10">
    <location>
        <begin position="856"/>
        <end position="876"/>
    </location>
</feature>
<dbReference type="InterPro" id="IPR013525">
    <property type="entry name" value="ABC2_TM"/>
</dbReference>
<name>A0A7I7QQZ4_9MYCO</name>
<evidence type="ECO:0000256" key="9">
    <source>
        <dbReference type="SAM" id="MobiDB-lite"/>
    </source>
</evidence>
<evidence type="ECO:0000256" key="2">
    <source>
        <dbReference type="ARBA" id="ARBA00022448"/>
    </source>
</evidence>
<dbReference type="InterPro" id="IPR008984">
    <property type="entry name" value="SMAD_FHA_dom_sf"/>
</dbReference>
<dbReference type="PROSITE" id="PS50006">
    <property type="entry name" value="FHA_DOMAIN"/>
    <property type="match status" value="2"/>
</dbReference>
<organism evidence="13 14">
    <name type="scientific">Mycolicibacterium sediminis</name>
    <dbReference type="NCBI Taxonomy" id="1286180"/>
    <lineage>
        <taxon>Bacteria</taxon>
        <taxon>Bacillati</taxon>
        <taxon>Actinomycetota</taxon>
        <taxon>Actinomycetes</taxon>
        <taxon>Mycobacteriales</taxon>
        <taxon>Mycobacteriaceae</taxon>
        <taxon>Mycolicibacterium</taxon>
    </lineage>
</organism>
<dbReference type="EMBL" id="AP022588">
    <property type="protein sequence ID" value="BBY28450.1"/>
    <property type="molecule type" value="Genomic_DNA"/>
</dbReference>
<accession>A0A7I7QQZ4</accession>
<feature type="domain" description="FHA" evidence="11">
    <location>
        <begin position="246"/>
        <end position="295"/>
    </location>
</feature>
<dbReference type="GO" id="GO:0005524">
    <property type="term" value="F:ATP binding"/>
    <property type="evidence" value="ECO:0007669"/>
    <property type="project" value="UniProtKB-KW"/>
</dbReference>
<feature type="transmembrane region" description="Helical" evidence="10">
    <location>
        <begin position="788"/>
        <end position="809"/>
    </location>
</feature>
<dbReference type="KEGG" id="msei:MSEDJ_25460"/>
<feature type="domain" description="ABC transporter" evidence="12">
    <location>
        <begin position="336"/>
        <end position="569"/>
    </location>
</feature>
<feature type="transmembrane region" description="Helical" evidence="10">
    <location>
        <begin position="672"/>
        <end position="693"/>
    </location>
</feature>
<evidence type="ECO:0000313" key="13">
    <source>
        <dbReference type="EMBL" id="BBY28450.1"/>
    </source>
</evidence>
<feature type="domain" description="FHA" evidence="11">
    <location>
        <begin position="26"/>
        <end position="75"/>
    </location>
</feature>
<keyword evidence="8 10" id="KW-0472">Membrane</keyword>
<dbReference type="Gene3D" id="3.40.50.300">
    <property type="entry name" value="P-loop containing nucleotide triphosphate hydrolases"/>
    <property type="match status" value="1"/>
</dbReference>
<protein>
    <submittedName>
        <fullName evidence="13">ABC transporter ATP-binding protein</fullName>
    </submittedName>
</protein>
<evidence type="ECO:0000256" key="6">
    <source>
        <dbReference type="ARBA" id="ARBA00022840"/>
    </source>
</evidence>
<keyword evidence="4 10" id="KW-0812">Transmembrane</keyword>
<keyword evidence="2" id="KW-0813">Transport</keyword>
<evidence type="ECO:0000256" key="5">
    <source>
        <dbReference type="ARBA" id="ARBA00022741"/>
    </source>
</evidence>
<feature type="transmembrane region" description="Helical" evidence="10">
    <location>
        <begin position="631"/>
        <end position="652"/>
    </location>
</feature>
<evidence type="ECO:0000256" key="10">
    <source>
        <dbReference type="SAM" id="Phobius"/>
    </source>
</evidence>
<dbReference type="SUPFAM" id="SSF49879">
    <property type="entry name" value="SMAD/FHA domain"/>
    <property type="match status" value="2"/>
</dbReference>
<evidence type="ECO:0000259" key="12">
    <source>
        <dbReference type="PROSITE" id="PS50893"/>
    </source>
</evidence>
<evidence type="ECO:0000259" key="11">
    <source>
        <dbReference type="PROSITE" id="PS50006"/>
    </source>
</evidence>
<dbReference type="InterPro" id="IPR027417">
    <property type="entry name" value="P-loop_NTPase"/>
</dbReference>
<dbReference type="PROSITE" id="PS00211">
    <property type="entry name" value="ABC_TRANSPORTER_1"/>
    <property type="match status" value="1"/>
</dbReference>
<feature type="compositionally biased region" description="Pro residues" evidence="9">
    <location>
        <begin position="128"/>
        <end position="144"/>
    </location>
</feature>
<dbReference type="GO" id="GO:0016887">
    <property type="term" value="F:ATP hydrolysis activity"/>
    <property type="evidence" value="ECO:0007669"/>
    <property type="project" value="InterPro"/>
</dbReference>
<dbReference type="AlphaFoldDB" id="A0A7I7QQZ4"/>
<feature type="transmembrane region" description="Helical" evidence="10">
    <location>
        <begin position="760"/>
        <end position="781"/>
    </location>
</feature>
<dbReference type="Pfam" id="PF00005">
    <property type="entry name" value="ABC_tran"/>
    <property type="match status" value="1"/>
</dbReference>
<dbReference type="SMART" id="SM00382">
    <property type="entry name" value="AAA"/>
    <property type="match status" value="1"/>
</dbReference>
<dbReference type="FunFam" id="3.40.50.300:FF:000474">
    <property type="entry name" value="Putative ABC transporter ATP-binding subunit"/>
    <property type="match status" value="1"/>
</dbReference>
<keyword evidence="5" id="KW-0547">Nucleotide-binding</keyword>
<dbReference type="SMART" id="SM00240">
    <property type="entry name" value="FHA"/>
    <property type="match status" value="2"/>
</dbReference>
<evidence type="ECO:0000256" key="8">
    <source>
        <dbReference type="ARBA" id="ARBA00023136"/>
    </source>
</evidence>
<keyword evidence="7 10" id="KW-1133">Transmembrane helix</keyword>
<feature type="region of interest" description="Disordered" evidence="9">
    <location>
        <begin position="95"/>
        <end position="224"/>
    </location>
</feature>
<dbReference type="PROSITE" id="PS50893">
    <property type="entry name" value="ABC_TRANSPORTER_2"/>
    <property type="match status" value="1"/>
</dbReference>
<dbReference type="PANTHER" id="PTHR48041">
    <property type="entry name" value="ABC TRANSPORTER G FAMILY MEMBER 28"/>
    <property type="match status" value="1"/>
</dbReference>
<evidence type="ECO:0000256" key="3">
    <source>
        <dbReference type="ARBA" id="ARBA00022553"/>
    </source>
</evidence>
<dbReference type="Proteomes" id="UP000467193">
    <property type="component" value="Chromosome"/>
</dbReference>
<reference evidence="13 14" key="1">
    <citation type="journal article" date="2019" name="Emerg. Microbes Infect.">
        <title>Comprehensive subspecies identification of 175 nontuberculous mycobacteria species based on 7547 genomic profiles.</title>
        <authorList>
            <person name="Matsumoto Y."/>
            <person name="Kinjo T."/>
            <person name="Motooka D."/>
            <person name="Nabeya D."/>
            <person name="Jung N."/>
            <person name="Uechi K."/>
            <person name="Horii T."/>
            <person name="Iida T."/>
            <person name="Fujita J."/>
            <person name="Nakamura S."/>
        </authorList>
    </citation>
    <scope>NUCLEOTIDE SEQUENCE [LARGE SCALE GENOMIC DNA]</scope>
    <source>
        <strain evidence="13 14">JCM 17899</strain>
    </source>
</reference>
<keyword evidence="14" id="KW-1185">Reference proteome</keyword>
<dbReference type="Gene3D" id="2.60.200.20">
    <property type="match status" value="2"/>
</dbReference>
<dbReference type="GO" id="GO:0140359">
    <property type="term" value="F:ABC-type transporter activity"/>
    <property type="evidence" value="ECO:0007669"/>
    <property type="project" value="InterPro"/>
</dbReference>
<dbReference type="RefSeq" id="WP_163797363.1">
    <property type="nucleotide sequence ID" value="NZ_AP022588.1"/>
</dbReference>
<dbReference type="InterPro" id="IPR000253">
    <property type="entry name" value="FHA_dom"/>
</dbReference>
<dbReference type="InterPro" id="IPR003593">
    <property type="entry name" value="AAA+_ATPase"/>
</dbReference>
<evidence type="ECO:0000256" key="4">
    <source>
        <dbReference type="ARBA" id="ARBA00022692"/>
    </source>
</evidence>
<dbReference type="GO" id="GO:0016020">
    <property type="term" value="C:membrane"/>
    <property type="evidence" value="ECO:0007669"/>
    <property type="project" value="UniProtKB-SubCell"/>
</dbReference>
<keyword evidence="6 13" id="KW-0067">ATP-binding</keyword>